<dbReference type="RefSeq" id="XP_015965781.1">
    <property type="nucleotide sequence ID" value="XM_016110295.1"/>
</dbReference>
<dbReference type="InterPro" id="IPR013103">
    <property type="entry name" value="RVT_2"/>
</dbReference>
<dbReference type="KEGG" id="adu:107489544"/>
<accession>A0A6P4DK24</accession>
<dbReference type="PANTHER" id="PTHR11439">
    <property type="entry name" value="GAG-POL-RELATED RETROTRANSPOSON"/>
    <property type="match status" value="1"/>
</dbReference>
<evidence type="ECO:0000259" key="1">
    <source>
        <dbReference type="Pfam" id="PF07727"/>
    </source>
</evidence>
<dbReference type="OrthoDB" id="1426677at2759"/>
<evidence type="ECO:0000313" key="2">
    <source>
        <dbReference type="Proteomes" id="UP000515211"/>
    </source>
</evidence>
<dbReference type="SUPFAM" id="SSF56672">
    <property type="entry name" value="DNA/RNA polymerases"/>
    <property type="match status" value="1"/>
</dbReference>
<sequence>MDEEYSSLMRTHTWDLVPLPPNRTPIQCRVCDGAITYLLIYVDDIIVTDISDAQIKQVIIDLNFHFALKDIGCLHYFLGLEVVPTNDCGLLLSQTKYVHDILKKANMLGSLYRSIIGSLQYLTITRPDLAYCINCVCQFMQNPLELHWKPAVEHNLTIYTDSDWGSDPDNRKSTNGYCVFLGPNLISWASRKQHAISRSSTEAEYRSIADAVAEAIFIHNLLSAIHMPITTPLIVYCDNLSSIRNIN</sequence>
<dbReference type="CDD" id="cd09272">
    <property type="entry name" value="RNase_HI_RT_Ty1"/>
    <property type="match status" value="1"/>
</dbReference>
<dbReference type="Pfam" id="PF07727">
    <property type="entry name" value="RVT_2"/>
    <property type="match status" value="1"/>
</dbReference>
<keyword evidence="2" id="KW-1185">Reference proteome</keyword>
<reference evidence="3" key="2">
    <citation type="submission" date="2025-08" db="UniProtKB">
        <authorList>
            <consortium name="RefSeq"/>
        </authorList>
    </citation>
    <scope>IDENTIFICATION</scope>
    <source>
        <tissue evidence="3">Whole plant</tissue>
    </source>
</reference>
<gene>
    <name evidence="3" type="primary">LOC107489544</name>
</gene>
<feature type="domain" description="Reverse transcriptase Ty1/copia-type" evidence="1">
    <location>
        <begin position="39"/>
        <end position="109"/>
    </location>
</feature>
<dbReference type="Proteomes" id="UP000515211">
    <property type="component" value="Chromosome 5"/>
</dbReference>
<protein>
    <submittedName>
        <fullName evidence="3">Uncharacterized mitochondrial protein AtMg00810-like</fullName>
    </submittedName>
</protein>
<reference evidence="2" key="1">
    <citation type="journal article" date="2016" name="Nat. Genet.">
        <title>The genome sequences of Arachis duranensis and Arachis ipaensis, the diploid ancestors of cultivated peanut.</title>
        <authorList>
            <person name="Bertioli D.J."/>
            <person name="Cannon S.B."/>
            <person name="Froenicke L."/>
            <person name="Huang G."/>
            <person name="Farmer A.D."/>
            <person name="Cannon E.K."/>
            <person name="Liu X."/>
            <person name="Gao D."/>
            <person name="Clevenger J."/>
            <person name="Dash S."/>
            <person name="Ren L."/>
            <person name="Moretzsohn M.C."/>
            <person name="Shirasawa K."/>
            <person name="Huang W."/>
            <person name="Vidigal B."/>
            <person name="Abernathy B."/>
            <person name="Chu Y."/>
            <person name="Niederhuth C.E."/>
            <person name="Umale P."/>
            <person name="Araujo A.C."/>
            <person name="Kozik A."/>
            <person name="Kim K.D."/>
            <person name="Burow M.D."/>
            <person name="Varshney R.K."/>
            <person name="Wang X."/>
            <person name="Zhang X."/>
            <person name="Barkley N."/>
            <person name="Guimaraes P.M."/>
            <person name="Isobe S."/>
            <person name="Guo B."/>
            <person name="Liao B."/>
            <person name="Stalker H.T."/>
            <person name="Schmitz R.J."/>
            <person name="Scheffler B.E."/>
            <person name="Leal-Bertioli S.C."/>
            <person name="Xun X."/>
            <person name="Jackson S.A."/>
            <person name="Michelmore R."/>
            <person name="Ozias-Akins P."/>
        </authorList>
    </citation>
    <scope>NUCLEOTIDE SEQUENCE [LARGE SCALE GENOMIC DNA]</scope>
    <source>
        <strain evidence="2">cv. V14167</strain>
    </source>
</reference>
<name>A0A6P4DK24_ARADU</name>
<dbReference type="InterPro" id="IPR043502">
    <property type="entry name" value="DNA/RNA_pol_sf"/>
</dbReference>
<evidence type="ECO:0000313" key="3">
    <source>
        <dbReference type="RefSeq" id="XP_015965781.1"/>
    </source>
</evidence>
<dbReference type="AlphaFoldDB" id="A0A6P4DK24"/>
<proteinExistence type="predicted"/>
<dbReference type="GeneID" id="107489544"/>
<organism evidence="2 3">
    <name type="scientific">Arachis duranensis</name>
    <name type="common">Wild peanut</name>
    <dbReference type="NCBI Taxonomy" id="130453"/>
    <lineage>
        <taxon>Eukaryota</taxon>
        <taxon>Viridiplantae</taxon>
        <taxon>Streptophyta</taxon>
        <taxon>Embryophyta</taxon>
        <taxon>Tracheophyta</taxon>
        <taxon>Spermatophyta</taxon>
        <taxon>Magnoliopsida</taxon>
        <taxon>eudicotyledons</taxon>
        <taxon>Gunneridae</taxon>
        <taxon>Pentapetalae</taxon>
        <taxon>rosids</taxon>
        <taxon>fabids</taxon>
        <taxon>Fabales</taxon>
        <taxon>Fabaceae</taxon>
        <taxon>Papilionoideae</taxon>
        <taxon>50 kb inversion clade</taxon>
        <taxon>dalbergioids sensu lato</taxon>
        <taxon>Dalbergieae</taxon>
        <taxon>Pterocarpus clade</taxon>
        <taxon>Arachis</taxon>
    </lineage>
</organism>
<dbReference type="PANTHER" id="PTHR11439:SF455">
    <property type="entry name" value="RLK (RECEPTOR-LIKE PROTEIN KINASE) 8, PUTATIVE-RELATED"/>
    <property type="match status" value="1"/>
</dbReference>